<proteinExistence type="predicted"/>
<accession>A0ABM1MY26</accession>
<dbReference type="RefSeq" id="XP_017779476.1">
    <property type="nucleotide sequence ID" value="XM_017923987.1"/>
</dbReference>
<evidence type="ECO:0000313" key="1">
    <source>
        <dbReference type="Proteomes" id="UP000695000"/>
    </source>
</evidence>
<dbReference type="GeneID" id="108564830"/>
<keyword evidence="1" id="KW-1185">Reference proteome</keyword>
<sequence>MASLPKSPTHSYFLVNYMEQTAQYYKIAKFIELVGHAGLTRQLLDESVFVKFPDKTILCNIIMSSNDEDELKVVLANVEKHHISTVKQFEQERPPKAFPKGFKGMYPLMSEDSRRRKMYILGDNGTAIPVGRLSRMLWNDHKTATYDLINIVYTKEMLIAHGMGQMDLNPFQMQDIISIVSDKCKVEKCDVREAIDKHLMDLKMKCRQYF</sequence>
<dbReference type="Gene3D" id="1.10.10.2590">
    <property type="entry name" value="BEN domain"/>
    <property type="match status" value="1"/>
</dbReference>
<name>A0ABM1MY26_NICVS</name>
<protein>
    <submittedName>
        <fullName evidence="2">Uncharacterized protein LOC108564830</fullName>
    </submittedName>
</protein>
<evidence type="ECO:0000313" key="2">
    <source>
        <dbReference type="RefSeq" id="XP_017779476.1"/>
    </source>
</evidence>
<gene>
    <name evidence="2" type="primary">LOC108564830</name>
</gene>
<dbReference type="Proteomes" id="UP000695000">
    <property type="component" value="Unplaced"/>
</dbReference>
<organism evidence="1 2">
    <name type="scientific">Nicrophorus vespilloides</name>
    <name type="common">Boreal carrion beetle</name>
    <dbReference type="NCBI Taxonomy" id="110193"/>
    <lineage>
        <taxon>Eukaryota</taxon>
        <taxon>Metazoa</taxon>
        <taxon>Ecdysozoa</taxon>
        <taxon>Arthropoda</taxon>
        <taxon>Hexapoda</taxon>
        <taxon>Insecta</taxon>
        <taxon>Pterygota</taxon>
        <taxon>Neoptera</taxon>
        <taxon>Endopterygota</taxon>
        <taxon>Coleoptera</taxon>
        <taxon>Polyphaga</taxon>
        <taxon>Staphyliniformia</taxon>
        <taxon>Silphidae</taxon>
        <taxon>Nicrophorinae</taxon>
        <taxon>Nicrophorus</taxon>
    </lineage>
</organism>
<reference evidence="2" key="1">
    <citation type="submission" date="2025-08" db="UniProtKB">
        <authorList>
            <consortium name="RefSeq"/>
        </authorList>
    </citation>
    <scope>IDENTIFICATION</scope>
    <source>
        <tissue evidence="2">Whole Larva</tissue>
    </source>
</reference>